<keyword evidence="2" id="KW-0812">Transmembrane</keyword>
<dbReference type="RefSeq" id="WP_320331621.1">
    <property type="nucleotide sequence ID" value="NZ_JAVRDO010000006.1"/>
</dbReference>
<keyword evidence="2" id="KW-1133">Transmembrane helix</keyword>
<gene>
    <name evidence="3" type="ORF">RED13_002519</name>
</gene>
<protein>
    <recommendedName>
        <fullName evidence="5">Transmembrane protein</fullName>
    </recommendedName>
</protein>
<evidence type="ECO:0000313" key="3">
    <source>
        <dbReference type="EMBL" id="MDX9688074.1"/>
    </source>
</evidence>
<keyword evidence="4" id="KW-1185">Reference proteome</keyword>
<dbReference type="EMBL" id="JAVRDO010000006">
    <property type="protein sequence ID" value="MDX9688074.1"/>
    <property type="molecule type" value="Genomic_DNA"/>
</dbReference>
<comment type="caution">
    <text evidence="3">The sequence shown here is derived from an EMBL/GenBank/DDBJ whole genome shotgun (WGS) entry which is preliminary data.</text>
</comment>
<organism evidence="3 4">
    <name type="scientific">Halopseudomonas formosensis</name>
    <dbReference type="NCBI Taxonomy" id="1002526"/>
    <lineage>
        <taxon>Bacteria</taxon>
        <taxon>Pseudomonadati</taxon>
        <taxon>Pseudomonadota</taxon>
        <taxon>Gammaproteobacteria</taxon>
        <taxon>Pseudomonadales</taxon>
        <taxon>Pseudomonadaceae</taxon>
        <taxon>Halopseudomonas</taxon>
    </lineage>
</organism>
<evidence type="ECO:0000313" key="4">
    <source>
        <dbReference type="Proteomes" id="UP001281217"/>
    </source>
</evidence>
<evidence type="ECO:0000256" key="1">
    <source>
        <dbReference type="SAM" id="MobiDB-lite"/>
    </source>
</evidence>
<keyword evidence="2" id="KW-0472">Membrane</keyword>
<proteinExistence type="predicted"/>
<evidence type="ECO:0000256" key="2">
    <source>
        <dbReference type="SAM" id="Phobius"/>
    </source>
</evidence>
<feature type="region of interest" description="Disordered" evidence="1">
    <location>
        <begin position="1"/>
        <end position="25"/>
    </location>
</feature>
<accession>A0ABU5BZ72</accession>
<name>A0ABU5BZ72_9GAMM</name>
<evidence type="ECO:0008006" key="5">
    <source>
        <dbReference type="Google" id="ProtNLM"/>
    </source>
</evidence>
<sequence length="94" mass="10733">MSRHRKQIRGDNRLSNTLNKPIGGQLGKKRSRVFVVTFGIVALLAFWWLFTSQLGIKAGSGATVFLVVALLAVTWQHKVSHSRKRKWKAFDREK</sequence>
<dbReference type="Proteomes" id="UP001281217">
    <property type="component" value="Unassembled WGS sequence"/>
</dbReference>
<feature type="transmembrane region" description="Helical" evidence="2">
    <location>
        <begin position="33"/>
        <end position="50"/>
    </location>
</feature>
<reference evidence="4" key="1">
    <citation type="submission" date="2023-07" db="EMBL/GenBank/DDBJ databases">
        <authorList>
            <person name="de Witt J."/>
        </authorList>
    </citation>
    <scope>NUCLEOTIDE SEQUENCE [LARGE SCALE GENOMIC DNA]</scope>
    <source>
        <strain evidence="4">FZJ</strain>
    </source>
</reference>
<feature type="transmembrane region" description="Helical" evidence="2">
    <location>
        <begin position="56"/>
        <end position="75"/>
    </location>
</feature>